<name>A0A167H913_9GAMM</name>
<sequence length="45" mass="5227">MEPFLVFTFAFCIGYLNWHSFRRVCIKQKQVVKVLAGFANGTQCK</sequence>
<gene>
    <name evidence="1" type="ORF">N482_04520</name>
</gene>
<proteinExistence type="predicted"/>
<comment type="caution">
    <text evidence="1">The sequence shown here is derived from an EMBL/GenBank/DDBJ whole genome shotgun (WGS) entry which is preliminary data.</text>
</comment>
<reference evidence="1 2" key="1">
    <citation type="submission" date="2013-07" db="EMBL/GenBank/DDBJ databases">
        <title>Comparative Genomic and Metabolomic Analysis of Twelve Strains of Pseudoalteromonas luteoviolacea.</title>
        <authorList>
            <person name="Vynne N.G."/>
            <person name="Mansson M."/>
            <person name="Gram L."/>
        </authorList>
    </citation>
    <scope>NUCLEOTIDE SEQUENCE [LARGE SCALE GENOMIC DNA]</scope>
    <source>
        <strain evidence="1 2">NCIMB 1942</strain>
    </source>
</reference>
<dbReference type="Proteomes" id="UP000076587">
    <property type="component" value="Unassembled WGS sequence"/>
</dbReference>
<organism evidence="1 2">
    <name type="scientific">Pseudoalteromonas luteoviolacea NCIMB 1942</name>
    <dbReference type="NCBI Taxonomy" id="1365253"/>
    <lineage>
        <taxon>Bacteria</taxon>
        <taxon>Pseudomonadati</taxon>
        <taxon>Pseudomonadota</taxon>
        <taxon>Gammaproteobacteria</taxon>
        <taxon>Alteromonadales</taxon>
        <taxon>Pseudoalteromonadaceae</taxon>
        <taxon>Pseudoalteromonas</taxon>
    </lineage>
</organism>
<dbReference type="PATRIC" id="fig|1365253.3.peg.569"/>
<evidence type="ECO:0000313" key="1">
    <source>
        <dbReference type="EMBL" id="KZN57769.1"/>
    </source>
</evidence>
<accession>A0A167H913</accession>
<evidence type="ECO:0000313" key="2">
    <source>
        <dbReference type="Proteomes" id="UP000076587"/>
    </source>
</evidence>
<dbReference type="AlphaFoldDB" id="A0A167H913"/>
<protein>
    <submittedName>
        <fullName evidence="1">Uncharacterized protein</fullName>
    </submittedName>
</protein>
<dbReference type="EMBL" id="AUXT01000024">
    <property type="protein sequence ID" value="KZN57769.1"/>
    <property type="molecule type" value="Genomic_DNA"/>
</dbReference>